<dbReference type="EMBL" id="CP155573">
    <property type="protein sequence ID" value="XFO65784.1"/>
    <property type="molecule type" value="Genomic_DNA"/>
</dbReference>
<dbReference type="InterPro" id="IPR027417">
    <property type="entry name" value="P-loop_NTPase"/>
</dbReference>
<accession>A0ABZ3IJB8</accession>
<organism evidence="7 8">
    <name type="scientific">Sporomusa silvacetica DSM 10669</name>
    <dbReference type="NCBI Taxonomy" id="1123289"/>
    <lineage>
        <taxon>Bacteria</taxon>
        <taxon>Bacillati</taxon>
        <taxon>Bacillota</taxon>
        <taxon>Negativicutes</taxon>
        <taxon>Selenomonadales</taxon>
        <taxon>Sporomusaceae</taxon>
        <taxon>Sporomusa</taxon>
    </lineage>
</organism>
<dbReference type="RefSeq" id="WP_094604817.1">
    <property type="nucleotide sequence ID" value="NZ_CP155573.1"/>
</dbReference>
<evidence type="ECO:0000256" key="5">
    <source>
        <dbReference type="ARBA" id="ARBA00022840"/>
    </source>
</evidence>
<comment type="pathway">
    <text evidence="1 6">One-carbon metabolism; tetrahydrofolate interconversion.</text>
</comment>
<dbReference type="Pfam" id="PF01268">
    <property type="entry name" value="FTHFS"/>
    <property type="match status" value="1"/>
</dbReference>
<dbReference type="InterPro" id="IPR020628">
    <property type="entry name" value="Formate_THF_ligase_CS"/>
</dbReference>
<keyword evidence="2 6" id="KW-0554">One-carbon metabolism</keyword>
<evidence type="ECO:0000256" key="4">
    <source>
        <dbReference type="ARBA" id="ARBA00022741"/>
    </source>
</evidence>
<feature type="binding site" evidence="6">
    <location>
        <begin position="73"/>
        <end position="80"/>
    </location>
    <ligand>
        <name>ATP</name>
        <dbReference type="ChEBI" id="CHEBI:30616"/>
    </ligand>
</feature>
<dbReference type="SUPFAM" id="SSF52540">
    <property type="entry name" value="P-loop containing nucleoside triphosphate hydrolases"/>
    <property type="match status" value="1"/>
</dbReference>
<evidence type="ECO:0000313" key="8">
    <source>
        <dbReference type="Proteomes" id="UP000216752"/>
    </source>
</evidence>
<dbReference type="Gene3D" id="3.40.50.300">
    <property type="entry name" value="P-loop containing nucleotide triphosphate hydrolases"/>
    <property type="match status" value="1"/>
</dbReference>
<dbReference type="Gene3D" id="3.10.410.10">
    <property type="entry name" value="Formyltetrahydrofolate synthetase, domain 3"/>
    <property type="match status" value="1"/>
</dbReference>
<sequence>MAWDPTVLKDWQIAEAAEGNIPTTEKYQEMMGLQKDEIIPYGKTPKIDFLKVIDRLKNKPDGKYIEVTAITPTPLGEGKSTTSIGIMEGLGKRGMNVGGALRQPSGGPTMNVKGTAAGGGNALLIPMTEFSLGLTGDINDIMNAHNLGMVALNARMQHEANYTDAELAKRGLKRLDIDPKNIEMGWIIDFAAQGLRNIIMGLGGKKDGFMMHSKFGIAVGSELMAILAVAKDLADMRERFKHIVVGYNKQGNPVTTGDLEVDGAMTAWMRNTINPTLCATVEGQPCFVHAGPFANIAIGQSSIIADRIGLKCFDYHVTESGFAADIGFEKFWNVKCRLSGLTPNVSILVATVRALKMHGGGPTVIPGRPLPDEYTKENLGLLEKGCENMVHLINMIKKSGIKPVVCINAFYTDTSAEHALVKRIAEQAGARAAVSQHWMSGGDGALDLADAVIDACKEKVDFKFLYPLEMPLRQRVEKIAKEVYGADGVDWAPLAQEKAERFESDPKYADFCTMMVKSHLSLSHEPTWKGVPKGWRLPIRDILVYGGAKFLCPMAGAISLMPGTSSDPAYRRIDVDVKTGKVSGLF</sequence>
<dbReference type="HAMAP" id="MF_01543">
    <property type="entry name" value="FTHFS"/>
    <property type="match status" value="1"/>
</dbReference>
<name>A0ABZ3IJB8_9FIRM</name>
<dbReference type="Proteomes" id="UP000216752">
    <property type="component" value="Chromosome"/>
</dbReference>
<evidence type="ECO:0000256" key="3">
    <source>
        <dbReference type="ARBA" id="ARBA00022598"/>
    </source>
</evidence>
<evidence type="ECO:0000313" key="7">
    <source>
        <dbReference type="EMBL" id="XFO65784.1"/>
    </source>
</evidence>
<dbReference type="PROSITE" id="PS00722">
    <property type="entry name" value="FTHFS_2"/>
    <property type="match status" value="1"/>
</dbReference>
<keyword evidence="5 6" id="KW-0067">ATP-binding</keyword>
<dbReference type="GO" id="GO:0004329">
    <property type="term" value="F:formate-tetrahydrofolate ligase activity"/>
    <property type="evidence" value="ECO:0007669"/>
    <property type="project" value="UniProtKB-EC"/>
</dbReference>
<reference evidence="7" key="1">
    <citation type="submission" date="2024-05" db="EMBL/GenBank/DDBJ databases">
        <title>Isolation and characterization of Sporomusa carbonis sp. nov., a carboxydotrophic hydrogenogen in the genus of Sporomusa isolated from a charcoal burning pile.</title>
        <authorList>
            <person name="Boeer T."/>
            <person name="Rosenbaum F."/>
            <person name="Eysell L."/>
            <person name="Mueller V."/>
            <person name="Daniel R."/>
            <person name="Poehlein A."/>
        </authorList>
    </citation>
    <scope>NUCLEOTIDE SEQUENCE [LARGE SCALE GENOMIC DNA]</scope>
    <source>
        <strain evidence="7">DSM 10669</strain>
    </source>
</reference>
<protein>
    <recommendedName>
        <fullName evidence="6">Formate--tetrahydrofolate ligase</fullName>
        <ecNumber evidence="6">6.3.4.3</ecNumber>
    </recommendedName>
    <alternativeName>
        <fullName evidence="6">Formyltetrahydrofolate synthetase</fullName>
        <shortName evidence="6">FHS</shortName>
        <shortName evidence="6">FTHFS</shortName>
    </alternativeName>
</protein>
<dbReference type="InterPro" id="IPR000559">
    <property type="entry name" value="Formate_THF_ligase"/>
</dbReference>
<evidence type="ECO:0000256" key="1">
    <source>
        <dbReference type="ARBA" id="ARBA00004777"/>
    </source>
</evidence>
<keyword evidence="4 6" id="KW-0547">Nucleotide-binding</keyword>
<keyword evidence="8" id="KW-1185">Reference proteome</keyword>
<dbReference type="NCBIfam" id="NF010032">
    <property type="entry name" value="PRK13507.1"/>
    <property type="match status" value="1"/>
</dbReference>
<gene>
    <name evidence="7" type="primary">fhs_1</name>
    <name evidence="6" type="synonym">fhs</name>
    <name evidence="7" type="ORF">SPSIL_019300</name>
</gene>
<dbReference type="Gene3D" id="3.30.1510.10">
    <property type="entry name" value="Domain 2, N(10)-formyltetrahydrofolate synthetase"/>
    <property type="match status" value="1"/>
</dbReference>
<dbReference type="EC" id="6.3.4.3" evidence="6"/>
<proteinExistence type="inferred from homology"/>
<comment type="catalytic activity">
    <reaction evidence="6">
        <text>(6S)-5,6,7,8-tetrahydrofolate + formate + ATP = (6R)-10-formyltetrahydrofolate + ADP + phosphate</text>
        <dbReference type="Rhea" id="RHEA:20221"/>
        <dbReference type="ChEBI" id="CHEBI:15740"/>
        <dbReference type="ChEBI" id="CHEBI:30616"/>
        <dbReference type="ChEBI" id="CHEBI:43474"/>
        <dbReference type="ChEBI" id="CHEBI:57453"/>
        <dbReference type="ChEBI" id="CHEBI:195366"/>
        <dbReference type="ChEBI" id="CHEBI:456216"/>
        <dbReference type="EC" id="6.3.4.3"/>
    </reaction>
</comment>
<evidence type="ECO:0000256" key="6">
    <source>
        <dbReference type="HAMAP-Rule" id="MF_01543"/>
    </source>
</evidence>
<keyword evidence="3 6" id="KW-0436">Ligase</keyword>
<comment type="similarity">
    <text evidence="6">Belongs to the formate--tetrahydrofolate ligase family.</text>
</comment>
<dbReference type="CDD" id="cd00477">
    <property type="entry name" value="FTHFS"/>
    <property type="match status" value="1"/>
</dbReference>
<evidence type="ECO:0000256" key="2">
    <source>
        <dbReference type="ARBA" id="ARBA00022563"/>
    </source>
</evidence>